<reference evidence="1" key="1">
    <citation type="journal article" date="2015" name="Nature">
        <title>Complex archaea that bridge the gap between prokaryotes and eukaryotes.</title>
        <authorList>
            <person name="Spang A."/>
            <person name="Saw J.H."/>
            <person name="Jorgensen S.L."/>
            <person name="Zaremba-Niedzwiedzka K."/>
            <person name="Martijn J."/>
            <person name="Lind A.E."/>
            <person name="van Eijk R."/>
            <person name="Schleper C."/>
            <person name="Guy L."/>
            <person name="Ettema T.J."/>
        </authorList>
    </citation>
    <scope>NUCLEOTIDE SEQUENCE</scope>
</reference>
<accession>A0A0F9NRK1</accession>
<dbReference type="AlphaFoldDB" id="A0A0F9NRK1"/>
<organism evidence="1">
    <name type="scientific">marine sediment metagenome</name>
    <dbReference type="NCBI Taxonomy" id="412755"/>
    <lineage>
        <taxon>unclassified sequences</taxon>
        <taxon>metagenomes</taxon>
        <taxon>ecological metagenomes</taxon>
    </lineage>
</organism>
<name>A0A0F9NRK1_9ZZZZ</name>
<sequence>MKVHRDDHPGVLTLAEIKSQIALGALTKPDLWSIIDRYCRSDYYLPEDVLTFLEKYLNTTIRDKNKFYLRNENSDEESE</sequence>
<gene>
    <name evidence="1" type="ORF">LCGC14_1228270</name>
</gene>
<evidence type="ECO:0000313" key="1">
    <source>
        <dbReference type="EMBL" id="KKM91465.1"/>
    </source>
</evidence>
<proteinExistence type="predicted"/>
<comment type="caution">
    <text evidence="1">The sequence shown here is derived from an EMBL/GenBank/DDBJ whole genome shotgun (WGS) entry which is preliminary data.</text>
</comment>
<dbReference type="EMBL" id="LAZR01006527">
    <property type="protein sequence ID" value="KKM91465.1"/>
    <property type="molecule type" value="Genomic_DNA"/>
</dbReference>
<protein>
    <submittedName>
        <fullName evidence="1">Uncharacterized protein</fullName>
    </submittedName>
</protein>